<dbReference type="EMBL" id="JAGGKT010000015">
    <property type="protein sequence ID" value="MBP1934021.1"/>
    <property type="molecule type" value="Genomic_DNA"/>
</dbReference>
<gene>
    <name evidence="2" type="ORF">J2Z37_004038</name>
</gene>
<name>A0ABS4GUU0_9BACL</name>
<sequence length="291" mass="33769">MDQFQSEEACADHLFHSKWPNGFICPKCSHRHFYRINTRRLPLYECAGCHYQASLTVGTIMEGSGTTLQKWFTAIFLVSRPSTGISAVQLKETIKVTYKTAWLMLQKIRHAMSESDASNALSGIVQVHDACYGRPYNITHQTHPEEHLLLVGTTLNDQKEPTYIKMKLLTQAPKERRIYPAEKMSFASRWIEENSKVEFITERLKPRKLKIGYPIFKKANAWLNDTFHGIGVRHLQAYLDEFCFRLNQTLDQKPIFQGLIQLCLSSQRITYKVLKEKGKRVRYAHMIGMPW</sequence>
<proteinExistence type="predicted"/>
<accession>A0ABS4GUU0</accession>
<evidence type="ECO:0000313" key="3">
    <source>
        <dbReference type="Proteomes" id="UP001519343"/>
    </source>
</evidence>
<protein>
    <submittedName>
        <fullName evidence="2">Transposase-like protein</fullName>
    </submittedName>
</protein>
<dbReference type="Proteomes" id="UP001519343">
    <property type="component" value="Unassembled WGS sequence"/>
</dbReference>
<organism evidence="2 3">
    <name type="scientific">Ammoniphilus resinae</name>
    <dbReference type="NCBI Taxonomy" id="861532"/>
    <lineage>
        <taxon>Bacteria</taxon>
        <taxon>Bacillati</taxon>
        <taxon>Bacillota</taxon>
        <taxon>Bacilli</taxon>
        <taxon>Bacillales</taxon>
        <taxon>Paenibacillaceae</taxon>
        <taxon>Aneurinibacillus group</taxon>
        <taxon>Ammoniphilus</taxon>
    </lineage>
</organism>
<dbReference type="InterPro" id="IPR024442">
    <property type="entry name" value="Transposase_Zn_ribbon"/>
</dbReference>
<reference evidence="2 3" key="1">
    <citation type="submission" date="2021-03" db="EMBL/GenBank/DDBJ databases">
        <title>Genomic Encyclopedia of Type Strains, Phase IV (KMG-IV): sequencing the most valuable type-strain genomes for metagenomic binning, comparative biology and taxonomic classification.</title>
        <authorList>
            <person name="Goeker M."/>
        </authorList>
    </citation>
    <scope>NUCLEOTIDE SEQUENCE [LARGE SCALE GENOMIC DNA]</scope>
    <source>
        <strain evidence="2 3">DSM 24738</strain>
    </source>
</reference>
<evidence type="ECO:0000313" key="2">
    <source>
        <dbReference type="EMBL" id="MBP1934021.1"/>
    </source>
</evidence>
<keyword evidence="3" id="KW-1185">Reference proteome</keyword>
<evidence type="ECO:0000259" key="1">
    <source>
        <dbReference type="Pfam" id="PF12760"/>
    </source>
</evidence>
<comment type="caution">
    <text evidence="2">The sequence shown here is derived from an EMBL/GenBank/DDBJ whole genome shotgun (WGS) entry which is preliminary data.</text>
</comment>
<dbReference type="Pfam" id="PF12760">
    <property type="entry name" value="Zn_ribbon_IS1595"/>
    <property type="match status" value="1"/>
</dbReference>
<feature type="domain" description="Transposase zinc-ribbon" evidence="1">
    <location>
        <begin position="6"/>
        <end position="52"/>
    </location>
</feature>
<dbReference type="RefSeq" id="WP_209812030.1">
    <property type="nucleotide sequence ID" value="NZ_JAGGKT010000015.1"/>
</dbReference>